<accession>Q6LSK0</accession>
<sequence>MSLCPTKSYPRSRYDFTYQNHSAPNQPNIARILQISDKGSICNLELCNNNVLLILSIQYCSIKVLNSRTSLYLDSRSYIF</sequence>
<dbReference type="Proteomes" id="UP000000593">
    <property type="component" value="Chromosome 1"/>
</dbReference>
<name>Q6LSK0_PHOPR</name>
<dbReference type="AlphaFoldDB" id="Q6LSK0"/>
<evidence type="ECO:0000313" key="1">
    <source>
        <dbReference type="EMBL" id="CAG19726.1"/>
    </source>
</evidence>
<keyword evidence="2" id="KW-1185">Reference proteome</keyword>
<reference evidence="2" key="1">
    <citation type="journal article" date="2005" name="Science">
        <title>Life at depth: Photobacterium profundum genome sequence and expression analysis.</title>
        <authorList>
            <person name="Vezzi A."/>
            <person name="Campanaro S."/>
            <person name="D'Angelo M."/>
            <person name="Simonato F."/>
            <person name="Vitulo N."/>
            <person name="Lauro F.M."/>
            <person name="Cestaro A."/>
            <person name="Malacrida G."/>
            <person name="Simionati B."/>
            <person name="Cannata N."/>
            <person name="Romualdi C."/>
            <person name="Bartlett D.H."/>
            <person name="Valle G."/>
        </authorList>
    </citation>
    <scope>NUCLEOTIDE SEQUENCE [LARGE SCALE GENOMIC DNA]</scope>
    <source>
        <strain evidence="2">ATCC BAA-1253 / SS9</strain>
    </source>
</reference>
<dbReference type="EMBL" id="CR378667">
    <property type="protein sequence ID" value="CAG19726.1"/>
    <property type="molecule type" value="Genomic_DNA"/>
</dbReference>
<protein>
    <submittedName>
        <fullName evidence="1">Uncharacterized protein</fullName>
    </submittedName>
</protein>
<dbReference type="KEGG" id="ppr:PBPRA1315"/>
<organism evidence="1 2">
    <name type="scientific">Photobacterium profundum (strain SS9)</name>
    <dbReference type="NCBI Taxonomy" id="298386"/>
    <lineage>
        <taxon>Bacteria</taxon>
        <taxon>Pseudomonadati</taxon>
        <taxon>Pseudomonadota</taxon>
        <taxon>Gammaproteobacteria</taxon>
        <taxon>Vibrionales</taxon>
        <taxon>Vibrionaceae</taxon>
        <taxon>Photobacterium</taxon>
    </lineage>
</organism>
<proteinExistence type="predicted"/>
<dbReference type="HOGENOM" id="CLU_2586672_0_0_6"/>
<gene>
    <name evidence="1" type="ordered locus">PBPRA1315</name>
</gene>
<evidence type="ECO:0000313" key="2">
    <source>
        <dbReference type="Proteomes" id="UP000000593"/>
    </source>
</evidence>
<dbReference type="STRING" id="298386.PBPRA1315"/>